<sequence>MYHPIIVCFVVISICELKVSSLFWKEIFRANNQNGMKVFDFWRMPNLHCGYNKTSNIYRHDYIDRINKTCIKEWYNLFDNNYYIKYTESSQDGLSGNLEMVLQKTPDLYPGQREENNEQFLTNHDNYEYLHLDQNSSSIYTGIYFDHSDPTNSPQFVYSTLGSPYTVAQVTEDLNTRKILQTRETIMTFTGRPPKDASHIEEVKHMIETFPHPNLDGVVQRDTGGTVPVDSDIWENFSGNIIGKTLQLGLREGINRFGVVVNETKTQHKKKTPRGEKVLRSLTQEQQNENKEFLLTRFSVEDLQLAWDQYFVQKGELPNCSQYRIFINNWRGNKTKRRTQSLAEMMRALEKKDDEIYHERDEQQLLHSQLELVNHIYNGQLRRVQDLEQDNNFLRDNVHQLENGAEQDREDINRIRDITEVQGRHVYQLRRTITQKDRQICDQCSQLRDLEDTKGEYGSVIKRQKLMIKEKKDEVKELNVKNEEHVKTINEVNVKNEELNVKNEELNVKNEEQSATINDLIEQNHDKCKTINELSKQNDNLNNKINMEVHVGQTKEQIIAEQSQLIEEQKAIIEEQKESLMKYKKNDEDLRRQMVEQDRINQDLYDQLKDVKMLCNKLMMKIQAKSQSQ</sequence>
<dbReference type="Proteomes" id="UP000683360">
    <property type="component" value="Unassembled WGS sequence"/>
</dbReference>
<comment type="caution">
    <text evidence="3">The sequence shown here is derived from an EMBL/GenBank/DDBJ whole genome shotgun (WGS) entry which is preliminary data.</text>
</comment>
<keyword evidence="2" id="KW-0732">Signal</keyword>
<feature type="chain" id="PRO_5035767221" evidence="2">
    <location>
        <begin position="22"/>
        <end position="629"/>
    </location>
</feature>
<protein>
    <submittedName>
        <fullName evidence="3">Uncharacterized protein</fullName>
    </submittedName>
</protein>
<accession>A0A8S3RRV4</accession>
<name>A0A8S3RRV4_MYTED</name>
<feature type="coiled-coil region" evidence="1">
    <location>
        <begin position="377"/>
        <end position="404"/>
    </location>
</feature>
<evidence type="ECO:0000313" key="4">
    <source>
        <dbReference type="Proteomes" id="UP000683360"/>
    </source>
</evidence>
<reference evidence="3" key="1">
    <citation type="submission" date="2021-03" db="EMBL/GenBank/DDBJ databases">
        <authorList>
            <person name="Bekaert M."/>
        </authorList>
    </citation>
    <scope>NUCLEOTIDE SEQUENCE</scope>
</reference>
<feature type="signal peptide" evidence="2">
    <location>
        <begin position="1"/>
        <end position="21"/>
    </location>
</feature>
<keyword evidence="4" id="KW-1185">Reference proteome</keyword>
<dbReference type="EMBL" id="CAJPWZ010001244">
    <property type="protein sequence ID" value="CAG2210846.1"/>
    <property type="molecule type" value="Genomic_DNA"/>
</dbReference>
<evidence type="ECO:0000256" key="2">
    <source>
        <dbReference type="SAM" id="SignalP"/>
    </source>
</evidence>
<proteinExistence type="predicted"/>
<gene>
    <name evidence="3" type="ORF">MEDL_24812</name>
</gene>
<evidence type="ECO:0000313" key="3">
    <source>
        <dbReference type="EMBL" id="CAG2210846.1"/>
    </source>
</evidence>
<evidence type="ECO:0000256" key="1">
    <source>
        <dbReference type="SAM" id="Coils"/>
    </source>
</evidence>
<organism evidence="3 4">
    <name type="scientific">Mytilus edulis</name>
    <name type="common">Blue mussel</name>
    <dbReference type="NCBI Taxonomy" id="6550"/>
    <lineage>
        <taxon>Eukaryota</taxon>
        <taxon>Metazoa</taxon>
        <taxon>Spiralia</taxon>
        <taxon>Lophotrochozoa</taxon>
        <taxon>Mollusca</taxon>
        <taxon>Bivalvia</taxon>
        <taxon>Autobranchia</taxon>
        <taxon>Pteriomorphia</taxon>
        <taxon>Mytilida</taxon>
        <taxon>Mytiloidea</taxon>
        <taxon>Mytilidae</taxon>
        <taxon>Mytilinae</taxon>
        <taxon>Mytilus</taxon>
    </lineage>
</organism>
<dbReference type="AlphaFoldDB" id="A0A8S3RRV4"/>
<feature type="coiled-coil region" evidence="1">
    <location>
        <begin position="461"/>
        <end position="593"/>
    </location>
</feature>
<keyword evidence="1" id="KW-0175">Coiled coil</keyword>